<dbReference type="Gene3D" id="2.40.260.10">
    <property type="entry name" value="Sortase"/>
    <property type="match status" value="1"/>
</dbReference>
<dbReference type="EMBL" id="BMLB01000001">
    <property type="protein sequence ID" value="GGK60277.1"/>
    <property type="molecule type" value="Genomic_DNA"/>
</dbReference>
<reference evidence="5" key="1">
    <citation type="journal article" date="2019" name="Int. J. Syst. Evol. Microbiol.">
        <title>The Global Catalogue of Microorganisms (GCM) 10K type strain sequencing project: providing services to taxonomists for standard genome sequencing and annotation.</title>
        <authorList>
            <consortium name="The Broad Institute Genomics Platform"/>
            <consortium name="The Broad Institute Genome Sequencing Center for Infectious Disease"/>
            <person name="Wu L."/>
            <person name="Ma J."/>
        </authorList>
    </citation>
    <scope>NUCLEOTIDE SEQUENCE [LARGE SCALE GENOMIC DNA]</scope>
    <source>
        <strain evidence="5">CGMCC 1.5362</strain>
    </source>
</reference>
<evidence type="ECO:0008006" key="6">
    <source>
        <dbReference type="Google" id="ProtNLM"/>
    </source>
</evidence>
<name>A0ABQ2F4J1_9MICO</name>
<evidence type="ECO:0000256" key="3">
    <source>
        <dbReference type="SAM" id="Phobius"/>
    </source>
</evidence>
<feature type="region of interest" description="Disordered" evidence="2">
    <location>
        <begin position="42"/>
        <end position="106"/>
    </location>
</feature>
<evidence type="ECO:0000256" key="1">
    <source>
        <dbReference type="ARBA" id="ARBA00022801"/>
    </source>
</evidence>
<protein>
    <recommendedName>
        <fullName evidence="6">Class F sortase</fullName>
    </recommendedName>
</protein>
<organism evidence="4 5">
    <name type="scientific">Ornithinimicrobium pekingense</name>
    <dbReference type="NCBI Taxonomy" id="384677"/>
    <lineage>
        <taxon>Bacteria</taxon>
        <taxon>Bacillati</taxon>
        <taxon>Actinomycetota</taxon>
        <taxon>Actinomycetes</taxon>
        <taxon>Micrococcales</taxon>
        <taxon>Ornithinimicrobiaceae</taxon>
        <taxon>Ornithinimicrobium</taxon>
    </lineage>
</organism>
<sequence length="265" mass="27299">MAPHAHDAAPRPGAHRRLTVALLVLLVAGALVASWGWRGGSADGPPDAAAPAAPSTSAVTVSPEEAVAATRDATATSRPSPTATSAPTAAPTTAAPTTAPAAGGQAPVHVRITRSAEVLVDAPVGLTRLDERDELNPPRGVVGWYGPPDWSTVPGELSAYPGVLAGHTTHGGAPDVFYRLGEVRAGDTVTIRYADGEDAVFQVDADALSVPKNDVTEKADAEYSWVWSLPEPGRKVSLFSCDLAQGLDLTGHSVNNWVVQATRTS</sequence>
<keyword evidence="5" id="KW-1185">Reference proteome</keyword>
<dbReference type="CDD" id="cd05829">
    <property type="entry name" value="Sortase_F"/>
    <property type="match status" value="1"/>
</dbReference>
<evidence type="ECO:0000313" key="4">
    <source>
        <dbReference type="EMBL" id="GGK60277.1"/>
    </source>
</evidence>
<feature type="compositionally biased region" description="Low complexity" evidence="2">
    <location>
        <begin position="43"/>
        <end position="63"/>
    </location>
</feature>
<keyword evidence="3" id="KW-0472">Membrane</keyword>
<dbReference type="RefSeq" id="WP_022922920.1">
    <property type="nucleotide sequence ID" value="NZ_BMLB01000001.1"/>
</dbReference>
<dbReference type="InterPro" id="IPR023365">
    <property type="entry name" value="Sortase_dom-sf"/>
</dbReference>
<gene>
    <name evidence="4" type="ORF">GCM10011509_05740</name>
</gene>
<dbReference type="InterPro" id="IPR042001">
    <property type="entry name" value="Sortase_F"/>
</dbReference>
<keyword evidence="1" id="KW-0378">Hydrolase</keyword>
<comment type="caution">
    <text evidence="4">The sequence shown here is derived from an EMBL/GenBank/DDBJ whole genome shotgun (WGS) entry which is preliminary data.</text>
</comment>
<dbReference type="Proteomes" id="UP000662111">
    <property type="component" value="Unassembled WGS sequence"/>
</dbReference>
<dbReference type="SUPFAM" id="SSF63817">
    <property type="entry name" value="Sortase"/>
    <property type="match status" value="1"/>
</dbReference>
<dbReference type="InterPro" id="IPR005754">
    <property type="entry name" value="Sortase"/>
</dbReference>
<accession>A0ABQ2F4J1</accession>
<keyword evidence="3" id="KW-0812">Transmembrane</keyword>
<dbReference type="Pfam" id="PF04203">
    <property type="entry name" value="Sortase"/>
    <property type="match status" value="1"/>
</dbReference>
<feature type="compositionally biased region" description="Low complexity" evidence="2">
    <location>
        <begin position="73"/>
        <end position="102"/>
    </location>
</feature>
<proteinExistence type="predicted"/>
<evidence type="ECO:0000256" key="2">
    <source>
        <dbReference type="SAM" id="MobiDB-lite"/>
    </source>
</evidence>
<evidence type="ECO:0000313" key="5">
    <source>
        <dbReference type="Proteomes" id="UP000662111"/>
    </source>
</evidence>
<keyword evidence="3" id="KW-1133">Transmembrane helix</keyword>
<feature type="transmembrane region" description="Helical" evidence="3">
    <location>
        <begin position="18"/>
        <end position="37"/>
    </location>
</feature>